<protein>
    <submittedName>
        <fullName evidence="2">Acetyltransferase (GNAT) domain-containing protein</fullName>
    </submittedName>
</protein>
<dbReference type="OrthoDB" id="9815041at2"/>
<dbReference type="InterPro" id="IPR000182">
    <property type="entry name" value="GNAT_dom"/>
</dbReference>
<evidence type="ECO:0000313" key="3">
    <source>
        <dbReference type="Proteomes" id="UP000236743"/>
    </source>
</evidence>
<dbReference type="Pfam" id="PF00583">
    <property type="entry name" value="Acetyltransf_1"/>
    <property type="match status" value="1"/>
</dbReference>
<dbReference type="InterPro" id="IPR016181">
    <property type="entry name" value="Acyl_CoA_acyltransferase"/>
</dbReference>
<dbReference type="GO" id="GO:0016747">
    <property type="term" value="F:acyltransferase activity, transferring groups other than amino-acyl groups"/>
    <property type="evidence" value="ECO:0007669"/>
    <property type="project" value="InterPro"/>
</dbReference>
<dbReference type="EMBL" id="FNUY01000005">
    <property type="protein sequence ID" value="SEG44151.1"/>
    <property type="molecule type" value="Genomic_DNA"/>
</dbReference>
<dbReference type="Gene3D" id="3.40.630.30">
    <property type="match status" value="1"/>
</dbReference>
<feature type="domain" description="N-acetyltransferase" evidence="1">
    <location>
        <begin position="6"/>
        <end position="150"/>
    </location>
</feature>
<accession>A0A1H6A6S2</accession>
<dbReference type="AlphaFoldDB" id="A0A1H6A6S2"/>
<organism evidence="2 3">
    <name type="scientific">Bosea lathyri</name>
    <dbReference type="NCBI Taxonomy" id="1036778"/>
    <lineage>
        <taxon>Bacteria</taxon>
        <taxon>Pseudomonadati</taxon>
        <taxon>Pseudomonadota</taxon>
        <taxon>Alphaproteobacteria</taxon>
        <taxon>Hyphomicrobiales</taxon>
        <taxon>Boseaceae</taxon>
        <taxon>Bosea</taxon>
    </lineage>
</organism>
<gene>
    <name evidence="2" type="ORF">SAMN04488115_105245</name>
</gene>
<reference evidence="2 3" key="1">
    <citation type="submission" date="2016-10" db="EMBL/GenBank/DDBJ databases">
        <authorList>
            <person name="de Groot N.N."/>
        </authorList>
    </citation>
    <scope>NUCLEOTIDE SEQUENCE [LARGE SCALE GENOMIC DNA]</scope>
    <source>
        <strain evidence="2 3">DSM 26656</strain>
    </source>
</reference>
<proteinExistence type="predicted"/>
<dbReference type="Proteomes" id="UP000236743">
    <property type="component" value="Unassembled WGS sequence"/>
</dbReference>
<evidence type="ECO:0000259" key="1">
    <source>
        <dbReference type="PROSITE" id="PS51186"/>
    </source>
</evidence>
<dbReference type="CDD" id="cd04301">
    <property type="entry name" value="NAT_SF"/>
    <property type="match status" value="1"/>
</dbReference>
<sequence>MTPAAIQTVRVTDTLPDGFERLRQEAAEEGYAFLDRLAQEIERGDYAGAADLPVLFAVFAEGELAGMGGITPDPYDPAPDIARLRHVYVRAASRRLGVGRAIASALIQQGFVIAARLSLRAADDRAAAFWEAEGFARDLTDAQRTHLLAR</sequence>
<dbReference type="SUPFAM" id="SSF55729">
    <property type="entry name" value="Acyl-CoA N-acyltransferases (Nat)"/>
    <property type="match status" value="1"/>
</dbReference>
<dbReference type="RefSeq" id="WP_103873135.1">
    <property type="nucleotide sequence ID" value="NZ_FNUY01000005.1"/>
</dbReference>
<evidence type="ECO:0000313" key="2">
    <source>
        <dbReference type="EMBL" id="SEG44151.1"/>
    </source>
</evidence>
<keyword evidence="2" id="KW-0808">Transferase</keyword>
<dbReference type="PROSITE" id="PS51186">
    <property type="entry name" value="GNAT"/>
    <property type="match status" value="1"/>
</dbReference>
<keyword evidence="3" id="KW-1185">Reference proteome</keyword>
<name>A0A1H6A6S2_9HYPH</name>